<proteinExistence type="predicted"/>
<reference evidence="3 4" key="1">
    <citation type="submission" date="2024-11" db="EMBL/GenBank/DDBJ databases">
        <title>Chromosome-level genome assembly of the freshwater bivalve Anodonta woodiana.</title>
        <authorList>
            <person name="Chen X."/>
        </authorList>
    </citation>
    <scope>NUCLEOTIDE SEQUENCE [LARGE SCALE GENOMIC DNA]</scope>
    <source>
        <strain evidence="3">MN2024</strain>
        <tissue evidence="3">Gills</tissue>
    </source>
</reference>
<organism evidence="3 4">
    <name type="scientific">Sinanodonta woodiana</name>
    <name type="common">Chinese pond mussel</name>
    <name type="synonym">Anodonta woodiana</name>
    <dbReference type="NCBI Taxonomy" id="1069815"/>
    <lineage>
        <taxon>Eukaryota</taxon>
        <taxon>Metazoa</taxon>
        <taxon>Spiralia</taxon>
        <taxon>Lophotrochozoa</taxon>
        <taxon>Mollusca</taxon>
        <taxon>Bivalvia</taxon>
        <taxon>Autobranchia</taxon>
        <taxon>Heteroconchia</taxon>
        <taxon>Palaeoheterodonta</taxon>
        <taxon>Unionida</taxon>
        <taxon>Unionoidea</taxon>
        <taxon>Unionidae</taxon>
        <taxon>Unioninae</taxon>
        <taxon>Sinanodonta</taxon>
    </lineage>
</organism>
<keyword evidence="4" id="KW-1185">Reference proteome</keyword>
<dbReference type="EMBL" id="JBJQND010000015">
    <property type="protein sequence ID" value="KAL3853618.1"/>
    <property type="molecule type" value="Genomic_DNA"/>
</dbReference>
<keyword evidence="2" id="KW-0812">Transmembrane</keyword>
<gene>
    <name evidence="3" type="ORF">ACJMK2_017149</name>
</gene>
<comment type="caution">
    <text evidence="3">The sequence shown here is derived from an EMBL/GenBank/DDBJ whole genome shotgun (WGS) entry which is preliminary data.</text>
</comment>
<accession>A0ABD3UZ50</accession>
<keyword evidence="2" id="KW-1133">Transmembrane helix</keyword>
<evidence type="ECO:0000256" key="1">
    <source>
        <dbReference type="SAM" id="MobiDB-lite"/>
    </source>
</evidence>
<sequence>MATLEKVALKFMSASICIIIGSLCNTVAAGSYCYKTVSSYGISYTTYQYCDYGCCYDYSSSPCCSINIGLIVGAVIGGLVGVALLISLICIIIHCSKTNTRRSTMVAPQVVTTNTQYVQPIQTTVYQPYYQVTAYPVYPTLPAHGAPSGQPVPPHQYNTPPAEPSPTPVHIEGTSPPADNHIK</sequence>
<evidence type="ECO:0000256" key="2">
    <source>
        <dbReference type="SAM" id="Phobius"/>
    </source>
</evidence>
<protein>
    <recommendedName>
        <fullName evidence="5">Cysteine and tyrosine-rich protein 1</fullName>
    </recommendedName>
</protein>
<keyword evidence="2" id="KW-0472">Membrane</keyword>
<feature type="region of interest" description="Disordered" evidence="1">
    <location>
        <begin position="146"/>
        <end position="183"/>
    </location>
</feature>
<evidence type="ECO:0000313" key="3">
    <source>
        <dbReference type="EMBL" id="KAL3853618.1"/>
    </source>
</evidence>
<dbReference type="AlphaFoldDB" id="A0ABD3UZ50"/>
<feature type="transmembrane region" description="Helical" evidence="2">
    <location>
        <begin position="68"/>
        <end position="93"/>
    </location>
</feature>
<dbReference type="Proteomes" id="UP001634394">
    <property type="component" value="Unassembled WGS sequence"/>
</dbReference>
<name>A0ABD3UZ50_SINWO</name>
<evidence type="ECO:0000313" key="4">
    <source>
        <dbReference type="Proteomes" id="UP001634394"/>
    </source>
</evidence>
<evidence type="ECO:0008006" key="5">
    <source>
        <dbReference type="Google" id="ProtNLM"/>
    </source>
</evidence>